<evidence type="ECO:0000256" key="4">
    <source>
        <dbReference type="ARBA" id="ARBA00023274"/>
    </source>
</evidence>
<evidence type="ECO:0000259" key="7">
    <source>
        <dbReference type="Pfam" id="PF14693"/>
    </source>
</evidence>
<keyword evidence="3 5" id="KW-0689">Ribosomal protein</keyword>
<evidence type="ECO:0000256" key="2">
    <source>
        <dbReference type="ARBA" id="ARBA00022884"/>
    </source>
</evidence>
<dbReference type="AlphaFoldDB" id="A0A2V1GZU9"/>
<dbReference type="FunFam" id="2.40.240.10:FF:000002">
    <property type="entry name" value="50S ribosomal protein L25"/>
    <property type="match status" value="1"/>
</dbReference>
<dbReference type="PANTHER" id="PTHR33284">
    <property type="entry name" value="RIBOSOMAL PROTEIN L25/GLN-TRNA SYNTHETASE, ANTI-CODON-BINDING DOMAIN-CONTAINING PROTEIN"/>
    <property type="match status" value="1"/>
</dbReference>
<dbReference type="Pfam" id="PF01386">
    <property type="entry name" value="Ribosomal_L25p"/>
    <property type="match status" value="1"/>
</dbReference>
<comment type="caution">
    <text evidence="8">The sequence shown here is derived from an EMBL/GenBank/DDBJ whole genome shotgun (WGS) entry which is preliminary data.</text>
</comment>
<dbReference type="OrthoDB" id="9806411at2"/>
<dbReference type="GO" id="GO:0022625">
    <property type="term" value="C:cytosolic large ribosomal subunit"/>
    <property type="evidence" value="ECO:0007669"/>
    <property type="project" value="TreeGrafter"/>
</dbReference>
<dbReference type="HAMAP" id="MF_01336">
    <property type="entry name" value="Ribosomal_bL25"/>
    <property type="match status" value="1"/>
</dbReference>
<dbReference type="GO" id="GO:0003735">
    <property type="term" value="F:structural constituent of ribosome"/>
    <property type="evidence" value="ECO:0007669"/>
    <property type="project" value="InterPro"/>
</dbReference>
<keyword evidence="4 5" id="KW-0687">Ribonucleoprotein</keyword>
<feature type="domain" description="Large ribosomal subunit protein bL25 beta" evidence="7">
    <location>
        <begin position="102"/>
        <end position="189"/>
    </location>
</feature>
<dbReference type="InterPro" id="IPR020056">
    <property type="entry name" value="Rbsml_bL25/Gln-tRNA_synth_N"/>
</dbReference>
<dbReference type="RefSeq" id="WP_116686117.1">
    <property type="nucleotide sequence ID" value="NZ_CAWNYD010000001.1"/>
</dbReference>
<organism evidence="8 9">
    <name type="scientific">Pelagibaculum spongiae</name>
    <dbReference type="NCBI Taxonomy" id="2080658"/>
    <lineage>
        <taxon>Bacteria</taxon>
        <taxon>Pseudomonadati</taxon>
        <taxon>Pseudomonadota</taxon>
        <taxon>Gammaproteobacteria</taxon>
        <taxon>Oceanospirillales</taxon>
        <taxon>Pelagibaculum</taxon>
    </lineage>
</organism>
<comment type="similarity">
    <text evidence="5">Belongs to the bacterial ribosomal protein bL25 family. CTC subfamily.</text>
</comment>
<dbReference type="Gene3D" id="2.40.240.10">
    <property type="entry name" value="Ribosomal Protein L25, Chain P"/>
    <property type="match status" value="1"/>
</dbReference>
<dbReference type="Pfam" id="PF14693">
    <property type="entry name" value="Ribosomal_TL5_C"/>
    <property type="match status" value="1"/>
</dbReference>
<dbReference type="PANTHER" id="PTHR33284:SF1">
    <property type="entry name" value="RIBOSOMAL PROTEIN L25_GLN-TRNA SYNTHETASE, ANTI-CODON-BINDING DOMAIN-CONTAINING PROTEIN"/>
    <property type="match status" value="1"/>
</dbReference>
<dbReference type="InterPro" id="IPR020057">
    <property type="entry name" value="Ribosomal_bL25_b-dom"/>
</dbReference>
<dbReference type="InterPro" id="IPR029751">
    <property type="entry name" value="Ribosomal_L25_dom"/>
</dbReference>
<dbReference type="InterPro" id="IPR011035">
    <property type="entry name" value="Ribosomal_bL25/Gln-tRNA_synth"/>
</dbReference>
<evidence type="ECO:0000256" key="1">
    <source>
        <dbReference type="ARBA" id="ARBA00022730"/>
    </source>
</evidence>
<dbReference type="NCBIfam" id="TIGR00731">
    <property type="entry name" value="bL25_bact_ctc"/>
    <property type="match status" value="1"/>
</dbReference>
<reference evidence="8 9" key="1">
    <citation type="submission" date="2018-04" db="EMBL/GenBank/DDBJ databases">
        <title>Thalassorhabdus spongiae gen. nov., sp. nov., isolated from a marine sponge in South-West Iceland.</title>
        <authorList>
            <person name="Knobloch S."/>
            <person name="Daussin A."/>
            <person name="Johannsson R."/>
            <person name="Marteinsson V.T."/>
        </authorList>
    </citation>
    <scope>NUCLEOTIDE SEQUENCE [LARGE SCALE GENOMIC DNA]</scope>
    <source>
        <strain evidence="8 9">Hp12</strain>
    </source>
</reference>
<proteinExistence type="inferred from homology"/>
<dbReference type="NCBIfam" id="NF004612">
    <property type="entry name" value="PRK05943.1"/>
    <property type="match status" value="1"/>
</dbReference>
<dbReference type="InterPro" id="IPR037121">
    <property type="entry name" value="Ribosomal_bL25_C"/>
</dbReference>
<evidence type="ECO:0000313" key="9">
    <source>
        <dbReference type="Proteomes" id="UP000244906"/>
    </source>
</evidence>
<evidence type="ECO:0000256" key="3">
    <source>
        <dbReference type="ARBA" id="ARBA00022980"/>
    </source>
</evidence>
<feature type="domain" description="Large ribosomal subunit protein bL25 L25" evidence="6">
    <location>
        <begin position="6"/>
        <end position="93"/>
    </location>
</feature>
<sequence>MSEFTLNAETRVLLGKGASRRLRHADKVPAVIFGGEEAPQSLTLEHRQVAKLANQEAFYSSILTINIDGKPTQAILKDMQRHAYKPKVTHLDFQRVDANAALHTSVPLHFINAENSDAVKLSGANISHNLNEVEIKCLPANLPEFIEVDLSAITVGQILHLSDLVLPEGVELAQSISADNDQPIAAAHKAKGAVDDAEGEEAAAE</sequence>
<dbReference type="CDD" id="cd00495">
    <property type="entry name" value="Ribosomal_L25_TL5_CTC"/>
    <property type="match status" value="1"/>
</dbReference>
<name>A0A2V1GZU9_9GAMM</name>
<evidence type="ECO:0000313" key="8">
    <source>
        <dbReference type="EMBL" id="PVZ72531.1"/>
    </source>
</evidence>
<dbReference type="InterPro" id="IPR020930">
    <property type="entry name" value="Ribosomal_uL5_bac-type"/>
</dbReference>
<evidence type="ECO:0000259" key="6">
    <source>
        <dbReference type="Pfam" id="PF01386"/>
    </source>
</evidence>
<keyword evidence="1 5" id="KW-0699">rRNA-binding</keyword>
<dbReference type="GO" id="GO:0008097">
    <property type="term" value="F:5S rRNA binding"/>
    <property type="evidence" value="ECO:0007669"/>
    <property type="project" value="InterPro"/>
</dbReference>
<dbReference type="SUPFAM" id="SSF50715">
    <property type="entry name" value="Ribosomal protein L25-like"/>
    <property type="match status" value="1"/>
</dbReference>
<comment type="subunit">
    <text evidence="5">Part of the 50S ribosomal subunit; part of the 5S rRNA/L5/L18/L25 subcomplex. Contacts the 5S rRNA. Binds to the 5S rRNA independently of L5 and L18.</text>
</comment>
<accession>A0A2V1GZU9</accession>
<dbReference type="HAMAP" id="MF_01334">
    <property type="entry name" value="Ribosomal_bL25_CTC"/>
    <property type="match status" value="1"/>
</dbReference>
<gene>
    <name evidence="5" type="primary">rplY</name>
    <name evidence="5" type="synonym">ctc</name>
    <name evidence="8" type="ORF">DC094_05905</name>
</gene>
<dbReference type="Gene3D" id="2.170.120.20">
    <property type="entry name" value="Ribosomal protein L25, beta domain"/>
    <property type="match status" value="1"/>
</dbReference>
<keyword evidence="2 5" id="KW-0694">RNA-binding</keyword>
<protein>
    <recommendedName>
        <fullName evidence="5">Large ribosomal subunit protein bL25</fullName>
    </recommendedName>
    <alternativeName>
        <fullName evidence="5">General stress protein CTC</fullName>
    </alternativeName>
</protein>
<evidence type="ECO:0000256" key="5">
    <source>
        <dbReference type="HAMAP-Rule" id="MF_01334"/>
    </source>
</evidence>
<dbReference type="InterPro" id="IPR020055">
    <property type="entry name" value="Ribosomal_bL25_short"/>
</dbReference>
<dbReference type="EMBL" id="QDDL01000001">
    <property type="protein sequence ID" value="PVZ72531.1"/>
    <property type="molecule type" value="Genomic_DNA"/>
</dbReference>
<keyword evidence="9" id="KW-1185">Reference proteome</keyword>
<dbReference type="NCBIfam" id="NF004130">
    <property type="entry name" value="PRK05618.1-5"/>
    <property type="match status" value="1"/>
</dbReference>
<dbReference type="InterPro" id="IPR001021">
    <property type="entry name" value="Ribosomal_bL25_long"/>
</dbReference>
<dbReference type="Proteomes" id="UP000244906">
    <property type="component" value="Unassembled WGS sequence"/>
</dbReference>
<comment type="function">
    <text evidence="5">This is one of the proteins that binds to the 5S RNA in the ribosome where it forms part of the central protuberance.</text>
</comment>
<dbReference type="GO" id="GO:0006412">
    <property type="term" value="P:translation"/>
    <property type="evidence" value="ECO:0007669"/>
    <property type="project" value="UniProtKB-UniRule"/>
</dbReference>